<dbReference type="InterPro" id="IPR003774">
    <property type="entry name" value="AlgH-like"/>
</dbReference>
<feature type="compositionally biased region" description="Polar residues" evidence="1">
    <location>
        <begin position="553"/>
        <end position="583"/>
    </location>
</feature>
<feature type="region of interest" description="Disordered" evidence="1">
    <location>
        <begin position="299"/>
        <end position="383"/>
    </location>
</feature>
<sequence>MERLTRTVYRGLLRGASTFDQYPALKALICRDHGPQLTDNLDQIVAAFLGGSERQMYVPSPMLPQSVLDATRMAFRFPPGQPSIDEALMGLRYLQGLLSIGAKHGLMAAAAVQPGVERGSNKGPLRRSFGQTSSRSGGLHPETSIGPVELQAMPSQGALLLAHPCLSGSFNRAVVLLCRHRLDQGSYGLIVNRTMQARAKVQLLQHMHSRGVALNDATAYAAAHVFEQMSAMAPLRSSMAADGAYIGLPVIQLDTWDAQFTNTFHRAVQEYIDEHLPVGLGTGDDSASFMEIIQRMRQLGIMPEQEEEDSDEDDEGSEDTHQHSQHGSERSSSNVAIEFRFEGSADSSADDSPLVSGSRHWPVQHKQPDSPPAEGSSDNETCKVSRWRNLQDVPSESERVLEVVLEPGEEPASGTWRGHFVEHVRSPEDRALELAAVESNDAAPSAPETDLNPQASSPAVSPASSTMRTSSHSTSGAASLGPSNTNLTGIRQQPASIPRACLRQQGDGLRPISLVPSHQGSTLNRILSRLPIAQSPSQPQLPVISSPVRPTAAFSQNQQPVQPSETPEASAQAPAQRTSSHDSPASKPAQLASSLEYPDRQHWHSGDGVTSLPAEGWSSHQASGVEHAGKAETQQQQSEETRQSEDKDGQARREHKAKKRQREVEISKLILEKVQQQHRADPAKLQKKLQAFAQEEIPKKQTGRSSRRASETDVLFRAMSLPTSAGLKLVGDPLIGRVLEHQQLSCGGPVESTQVLHSRPELGGEEVTPASSSSPGIYLGVDPNNARQQHAEGRLAAEDLRLLIGEATWQPTQLEAELSTGCWIVVKTDLSQLNLLNGQQQCWWPSPSGSVERMLSPPADIYQQLLSGLGPEYAQMAQTLTRDRSGKRAWCKRPLAFTPYSLPPGRLTKSPKLGVCRSWWTGILMRLGTRQQQAF</sequence>
<evidence type="ECO:0000313" key="2">
    <source>
        <dbReference type="EMBL" id="KAK9820911.1"/>
    </source>
</evidence>
<dbReference type="Gene3D" id="3.40.1740.10">
    <property type="entry name" value="VC0467-like"/>
    <property type="match status" value="2"/>
</dbReference>
<feature type="compositionally biased region" description="Basic and acidic residues" evidence="1">
    <location>
        <begin position="318"/>
        <end position="329"/>
    </location>
</feature>
<feature type="compositionally biased region" description="Low complexity" evidence="1">
    <location>
        <begin position="453"/>
        <end position="475"/>
    </location>
</feature>
<feature type="compositionally biased region" description="Polar residues" evidence="1">
    <location>
        <begin position="481"/>
        <end position="491"/>
    </location>
</feature>
<evidence type="ECO:0000313" key="3">
    <source>
        <dbReference type="Proteomes" id="UP001438707"/>
    </source>
</evidence>
<dbReference type="Pfam" id="PF02622">
    <property type="entry name" value="DUF179"/>
    <property type="match status" value="1"/>
</dbReference>
<organism evidence="2 3">
    <name type="scientific">Apatococcus lobatus</name>
    <dbReference type="NCBI Taxonomy" id="904363"/>
    <lineage>
        <taxon>Eukaryota</taxon>
        <taxon>Viridiplantae</taxon>
        <taxon>Chlorophyta</taxon>
        <taxon>core chlorophytes</taxon>
        <taxon>Trebouxiophyceae</taxon>
        <taxon>Chlorellales</taxon>
        <taxon>Chlorellaceae</taxon>
        <taxon>Apatococcus</taxon>
    </lineage>
</organism>
<dbReference type="PANTHER" id="PTHR30327">
    <property type="entry name" value="UNCHARACTERIZED PROTEIN YQGE"/>
    <property type="match status" value="1"/>
</dbReference>
<dbReference type="SUPFAM" id="SSF143456">
    <property type="entry name" value="VC0467-like"/>
    <property type="match status" value="2"/>
</dbReference>
<feature type="region of interest" description="Disordered" evidence="1">
    <location>
        <begin position="438"/>
        <end position="491"/>
    </location>
</feature>
<feature type="region of interest" description="Disordered" evidence="1">
    <location>
        <begin position="535"/>
        <end position="662"/>
    </location>
</feature>
<feature type="region of interest" description="Disordered" evidence="1">
    <location>
        <begin position="117"/>
        <end position="141"/>
    </location>
</feature>
<reference evidence="2 3" key="1">
    <citation type="journal article" date="2024" name="Nat. Commun.">
        <title>Phylogenomics reveals the evolutionary origins of lichenization in chlorophyte algae.</title>
        <authorList>
            <person name="Puginier C."/>
            <person name="Libourel C."/>
            <person name="Otte J."/>
            <person name="Skaloud P."/>
            <person name="Haon M."/>
            <person name="Grisel S."/>
            <person name="Petersen M."/>
            <person name="Berrin J.G."/>
            <person name="Delaux P.M."/>
            <person name="Dal Grande F."/>
            <person name="Keller J."/>
        </authorList>
    </citation>
    <scope>NUCLEOTIDE SEQUENCE [LARGE SCALE GENOMIC DNA]</scope>
    <source>
        <strain evidence="2 3">SAG 2145</strain>
    </source>
</reference>
<accession>A0AAW1QI39</accession>
<dbReference type="AlphaFoldDB" id="A0AAW1QI39"/>
<comment type="caution">
    <text evidence="2">The sequence shown here is derived from an EMBL/GenBank/DDBJ whole genome shotgun (WGS) entry which is preliminary data.</text>
</comment>
<dbReference type="PANTHER" id="PTHR30327:SF1">
    <property type="entry name" value="UPF0301 PROTEIN YQGE"/>
    <property type="match status" value="1"/>
</dbReference>
<dbReference type="GO" id="GO:0005829">
    <property type="term" value="C:cytosol"/>
    <property type="evidence" value="ECO:0007669"/>
    <property type="project" value="TreeGrafter"/>
</dbReference>
<name>A0AAW1QI39_9CHLO</name>
<keyword evidence="3" id="KW-1185">Reference proteome</keyword>
<feature type="compositionally biased region" description="Basic and acidic residues" evidence="1">
    <location>
        <begin position="639"/>
        <end position="652"/>
    </location>
</feature>
<proteinExistence type="predicted"/>
<dbReference type="Proteomes" id="UP001438707">
    <property type="component" value="Unassembled WGS sequence"/>
</dbReference>
<gene>
    <name evidence="2" type="ORF">WJX74_005850</name>
</gene>
<feature type="compositionally biased region" description="Acidic residues" evidence="1">
    <location>
        <begin position="304"/>
        <end position="317"/>
    </location>
</feature>
<protein>
    <submittedName>
        <fullName evidence="2">Uncharacterized protein</fullName>
    </submittedName>
</protein>
<evidence type="ECO:0000256" key="1">
    <source>
        <dbReference type="SAM" id="MobiDB-lite"/>
    </source>
</evidence>
<dbReference type="EMBL" id="JALJOS010000042">
    <property type="protein sequence ID" value="KAK9820911.1"/>
    <property type="molecule type" value="Genomic_DNA"/>
</dbReference>